<dbReference type="PANTHER" id="PTHR34371">
    <property type="entry name" value="OS01G0551000 PROTEIN"/>
    <property type="match status" value="1"/>
</dbReference>
<dbReference type="EMBL" id="CM007906">
    <property type="protein sequence ID" value="OTF87576.1"/>
    <property type="molecule type" value="Genomic_DNA"/>
</dbReference>
<evidence type="ECO:0000256" key="1">
    <source>
        <dbReference type="SAM" id="MobiDB-lite"/>
    </source>
</evidence>
<proteinExistence type="predicted"/>
<reference evidence="2 4" key="1">
    <citation type="journal article" date="2017" name="Nature">
        <title>The sunflower genome provides insights into oil metabolism, flowering and Asterid evolution.</title>
        <authorList>
            <person name="Badouin H."/>
            <person name="Gouzy J."/>
            <person name="Grassa C.J."/>
            <person name="Murat F."/>
            <person name="Staton S.E."/>
            <person name="Cottret L."/>
            <person name="Lelandais-Briere C."/>
            <person name="Owens G.L."/>
            <person name="Carrere S."/>
            <person name="Mayjonade B."/>
            <person name="Legrand L."/>
            <person name="Gill N."/>
            <person name="Kane N.C."/>
            <person name="Bowers J.E."/>
            <person name="Hubner S."/>
            <person name="Bellec A."/>
            <person name="Berard A."/>
            <person name="Berges H."/>
            <person name="Blanchet N."/>
            <person name="Boniface M.C."/>
            <person name="Brunel D."/>
            <person name="Catrice O."/>
            <person name="Chaidir N."/>
            <person name="Claudel C."/>
            <person name="Donnadieu C."/>
            <person name="Faraut T."/>
            <person name="Fievet G."/>
            <person name="Helmstetter N."/>
            <person name="King M."/>
            <person name="Knapp S.J."/>
            <person name="Lai Z."/>
            <person name="Le Paslier M.C."/>
            <person name="Lippi Y."/>
            <person name="Lorenzon L."/>
            <person name="Mandel J.R."/>
            <person name="Marage G."/>
            <person name="Marchand G."/>
            <person name="Marquand E."/>
            <person name="Bret-Mestries E."/>
            <person name="Morien E."/>
            <person name="Nambeesan S."/>
            <person name="Nguyen T."/>
            <person name="Pegot-Espagnet P."/>
            <person name="Pouilly N."/>
            <person name="Raftis F."/>
            <person name="Sallet E."/>
            <person name="Schiex T."/>
            <person name="Thomas J."/>
            <person name="Vandecasteele C."/>
            <person name="Vares D."/>
            <person name="Vear F."/>
            <person name="Vautrin S."/>
            <person name="Crespi M."/>
            <person name="Mangin B."/>
            <person name="Burke J.M."/>
            <person name="Salse J."/>
            <person name="Munos S."/>
            <person name="Vincourt P."/>
            <person name="Rieseberg L.H."/>
            <person name="Langlade N.B."/>
        </authorList>
    </citation>
    <scope>NUCLEOTIDE SEQUENCE [LARGE SCALE GENOMIC DNA]</scope>
    <source>
        <strain evidence="4">cv. SF193</strain>
        <tissue evidence="2">Leaves</tissue>
    </source>
</reference>
<protein>
    <submittedName>
        <fullName evidence="3">Uncharacterized protein</fullName>
    </submittedName>
</protein>
<dbReference type="OrthoDB" id="1934555at2759"/>
<organism evidence="3 4">
    <name type="scientific">Helianthus annuus</name>
    <name type="common">Common sunflower</name>
    <dbReference type="NCBI Taxonomy" id="4232"/>
    <lineage>
        <taxon>Eukaryota</taxon>
        <taxon>Viridiplantae</taxon>
        <taxon>Streptophyta</taxon>
        <taxon>Embryophyta</taxon>
        <taxon>Tracheophyta</taxon>
        <taxon>Spermatophyta</taxon>
        <taxon>Magnoliopsida</taxon>
        <taxon>eudicotyledons</taxon>
        <taxon>Gunneridae</taxon>
        <taxon>Pentapetalae</taxon>
        <taxon>asterids</taxon>
        <taxon>campanulids</taxon>
        <taxon>Asterales</taxon>
        <taxon>Asteraceae</taxon>
        <taxon>Asteroideae</taxon>
        <taxon>Heliantheae alliance</taxon>
        <taxon>Heliantheae</taxon>
        <taxon>Helianthus</taxon>
    </lineage>
</organism>
<dbReference type="InParanoid" id="A0A251RT76"/>
<dbReference type="PANTHER" id="PTHR34371:SF2">
    <property type="entry name" value="DUF688 FAMILY PROTEIN"/>
    <property type="match status" value="1"/>
</dbReference>
<evidence type="ECO:0000313" key="2">
    <source>
        <dbReference type="EMBL" id="KAF5757016.1"/>
    </source>
</evidence>
<dbReference type="EMBL" id="MNCJ02000332">
    <property type="protein sequence ID" value="KAF5757016.1"/>
    <property type="molecule type" value="Genomic_DNA"/>
</dbReference>
<sequence length="219" mass="24151">MSSGSETEPDPYSTPKLPLFSIPPPHHTSSPPGTSTPPLQTTTASVPFRWEEQPGKPRPCTDLIVAPTHHTKCLHLPPRLAATVDPTKISSPSPTTVLDGPDNIHGKSFFSSSSFRFVKERRRRERRQRSFDSDGGWSDGDGDGGGQKRLLLGEKVDGNGGGLFGSFRFKGNRKVTSSKMRRNSSVSKVTGSHFWAKIYEGFKQVVPWKKKSKIECFTL</sequence>
<reference evidence="2" key="3">
    <citation type="submission" date="2020-06" db="EMBL/GenBank/DDBJ databases">
        <title>Helianthus annuus Genome sequencing and assembly Release 2.</title>
        <authorList>
            <person name="Gouzy J."/>
            <person name="Langlade N."/>
            <person name="Munos S."/>
        </authorList>
    </citation>
    <scope>NUCLEOTIDE SEQUENCE</scope>
    <source>
        <tissue evidence="2">Leaves</tissue>
    </source>
</reference>
<dbReference type="Gramene" id="mRNA:HanXRQr2_Chr17g0821671">
    <property type="protein sequence ID" value="mRNA:HanXRQr2_Chr17g0821671"/>
    <property type="gene ID" value="HanXRQr2_Chr17g0821671"/>
</dbReference>
<feature type="region of interest" description="Disordered" evidence="1">
    <location>
        <begin position="121"/>
        <end position="152"/>
    </location>
</feature>
<keyword evidence="4" id="KW-1185">Reference proteome</keyword>
<dbReference type="OMA" id="VWTSICE"/>
<evidence type="ECO:0000313" key="4">
    <source>
        <dbReference type="Proteomes" id="UP000215914"/>
    </source>
</evidence>
<feature type="compositionally biased region" description="Low complexity" evidence="1">
    <location>
        <begin position="27"/>
        <end position="45"/>
    </location>
</feature>
<feature type="compositionally biased region" description="Gly residues" evidence="1">
    <location>
        <begin position="137"/>
        <end position="147"/>
    </location>
</feature>
<reference evidence="3" key="2">
    <citation type="submission" date="2017-02" db="EMBL/GenBank/DDBJ databases">
        <title>Sunflower complete genome.</title>
        <authorList>
            <person name="Langlade N."/>
            <person name="Munos S."/>
        </authorList>
    </citation>
    <scope>NUCLEOTIDE SEQUENCE [LARGE SCALE GENOMIC DNA]</scope>
    <source>
        <tissue evidence="3">Leaves</tissue>
    </source>
</reference>
<name>A0A251RT76_HELAN</name>
<gene>
    <name evidence="3" type="ORF">HannXRQ_Chr17g0563391</name>
    <name evidence="2" type="ORF">HanXRQr2_Chr17g0821671</name>
</gene>
<dbReference type="AlphaFoldDB" id="A0A251RT76"/>
<accession>A0A251RT76</accession>
<dbReference type="Proteomes" id="UP000215914">
    <property type="component" value="Chromosome 17"/>
</dbReference>
<feature type="region of interest" description="Disordered" evidence="1">
    <location>
        <begin position="1"/>
        <end position="60"/>
    </location>
</feature>
<evidence type="ECO:0000313" key="3">
    <source>
        <dbReference type="EMBL" id="OTF87576.1"/>
    </source>
</evidence>
<dbReference type="FunCoup" id="A0A251RT76">
    <property type="interactions" value="57"/>
</dbReference>